<protein>
    <submittedName>
        <fullName evidence="1">Haloacid dehalogenase</fullName>
    </submittedName>
</protein>
<evidence type="ECO:0000313" key="2">
    <source>
        <dbReference type="Proteomes" id="UP000242765"/>
    </source>
</evidence>
<dbReference type="GO" id="GO:0008967">
    <property type="term" value="F:phosphoglycolate phosphatase activity"/>
    <property type="evidence" value="ECO:0007669"/>
    <property type="project" value="TreeGrafter"/>
</dbReference>
<dbReference type="NCBIfam" id="TIGR01509">
    <property type="entry name" value="HAD-SF-IA-v3"/>
    <property type="match status" value="1"/>
</dbReference>
<dbReference type="InterPro" id="IPR023214">
    <property type="entry name" value="HAD_sf"/>
</dbReference>
<proteinExistence type="predicted"/>
<dbReference type="GO" id="GO:0005829">
    <property type="term" value="C:cytosol"/>
    <property type="evidence" value="ECO:0007669"/>
    <property type="project" value="TreeGrafter"/>
</dbReference>
<dbReference type="SUPFAM" id="SSF56784">
    <property type="entry name" value="HAD-like"/>
    <property type="match status" value="1"/>
</dbReference>
<reference evidence="1 2" key="1">
    <citation type="submission" date="2017-04" db="EMBL/GenBank/DDBJ databases">
        <title>High diversity of culturable Acinetobacter species in natural soil and water ecosystems.</title>
        <authorList>
            <person name="Nemec A."/>
            <person name="Radolfova-Krizova L."/>
        </authorList>
    </citation>
    <scope>NUCLEOTIDE SEQUENCE [LARGE SCALE GENOMIC DNA]</scope>
    <source>
        <strain evidence="1 2">ANC 4999</strain>
    </source>
</reference>
<dbReference type="SFLD" id="SFLDG01129">
    <property type="entry name" value="C1.5:_HAD__Beta-PGM__Phosphata"/>
    <property type="match status" value="1"/>
</dbReference>
<evidence type="ECO:0000313" key="1">
    <source>
        <dbReference type="EMBL" id="OTG66334.1"/>
    </source>
</evidence>
<dbReference type="OrthoDB" id="9773910at2"/>
<dbReference type="InterPro" id="IPR041492">
    <property type="entry name" value="HAD_2"/>
</dbReference>
<dbReference type="PANTHER" id="PTHR43434:SF3">
    <property type="entry name" value="GMP_IMP NUCLEOTIDASE YRFG"/>
    <property type="match status" value="1"/>
</dbReference>
<dbReference type="InterPro" id="IPR050155">
    <property type="entry name" value="HAD-like_hydrolase_sf"/>
</dbReference>
<accession>A0A1Y3CIU5</accession>
<dbReference type="Proteomes" id="UP000242765">
    <property type="component" value="Unassembled WGS sequence"/>
</dbReference>
<dbReference type="AlphaFoldDB" id="A0A1Y3CIU5"/>
<keyword evidence="2" id="KW-1185">Reference proteome</keyword>
<dbReference type="Pfam" id="PF13419">
    <property type="entry name" value="HAD_2"/>
    <property type="match status" value="1"/>
</dbReference>
<dbReference type="InterPro" id="IPR036412">
    <property type="entry name" value="HAD-like_sf"/>
</dbReference>
<dbReference type="STRING" id="1977882.B9T28_03480"/>
<dbReference type="SFLD" id="SFLDS00003">
    <property type="entry name" value="Haloacid_Dehalogenase"/>
    <property type="match status" value="1"/>
</dbReference>
<name>A0A1Y3CIU5_9GAMM</name>
<dbReference type="PANTHER" id="PTHR43434">
    <property type="entry name" value="PHOSPHOGLYCOLATE PHOSPHATASE"/>
    <property type="match status" value="1"/>
</dbReference>
<sequence>MKPILFFDMDGTLLDLAFDDLIWNHKLPERHASTHQYSPAKSLDILQAFYQEHKHTLSWYSSKYWTSKVGVDVLQLQYEHKEKIAPRTGCFELLTILKEQGYRCWLLTNADNAGLQLKLENVDLSPYFEVMISSEDIGYSKEFVEFWQILQEKHPFDPEHAVLVDDTAPVLQGAEKFGIENLVTILQPSSSKAARNALELEYPAIQDLTELLTYLDSIQLKEINVKTA</sequence>
<dbReference type="EMBL" id="NEGB01000002">
    <property type="protein sequence ID" value="OTG66334.1"/>
    <property type="molecule type" value="Genomic_DNA"/>
</dbReference>
<dbReference type="InterPro" id="IPR006439">
    <property type="entry name" value="HAD-SF_hydro_IA"/>
</dbReference>
<organism evidence="1 2">
    <name type="scientific">Acinetobacter silvestris</name>
    <dbReference type="NCBI Taxonomy" id="1977882"/>
    <lineage>
        <taxon>Bacteria</taxon>
        <taxon>Pseudomonadati</taxon>
        <taxon>Pseudomonadota</taxon>
        <taxon>Gammaproteobacteria</taxon>
        <taxon>Moraxellales</taxon>
        <taxon>Moraxellaceae</taxon>
        <taxon>Acinetobacter</taxon>
    </lineage>
</organism>
<gene>
    <name evidence="1" type="ORF">B9T28_03480</name>
</gene>
<dbReference type="CDD" id="cd01427">
    <property type="entry name" value="HAD_like"/>
    <property type="match status" value="1"/>
</dbReference>
<dbReference type="GO" id="GO:0006281">
    <property type="term" value="P:DNA repair"/>
    <property type="evidence" value="ECO:0007669"/>
    <property type="project" value="TreeGrafter"/>
</dbReference>
<comment type="caution">
    <text evidence="1">The sequence shown here is derived from an EMBL/GenBank/DDBJ whole genome shotgun (WGS) entry which is preliminary data.</text>
</comment>
<dbReference type="Gene3D" id="3.40.50.1000">
    <property type="entry name" value="HAD superfamily/HAD-like"/>
    <property type="match status" value="1"/>
</dbReference>
<dbReference type="RefSeq" id="WP_086202578.1">
    <property type="nucleotide sequence ID" value="NZ_NEGB01000002.1"/>
</dbReference>